<keyword evidence="3" id="KW-1185">Reference proteome</keyword>
<dbReference type="Proteomes" id="UP001455088">
    <property type="component" value="Unassembled WGS sequence"/>
</dbReference>
<dbReference type="RefSeq" id="WP_070470277.1">
    <property type="nucleotide sequence ID" value="NZ_JBBYHY010000002.1"/>
</dbReference>
<keyword evidence="1" id="KW-0472">Membrane</keyword>
<feature type="transmembrane region" description="Helical" evidence="1">
    <location>
        <begin position="12"/>
        <end position="34"/>
    </location>
</feature>
<organism evidence="2 3">
    <name type="scientific">Stenotrophomonas bentonitica</name>
    <dbReference type="NCBI Taxonomy" id="1450134"/>
    <lineage>
        <taxon>Bacteria</taxon>
        <taxon>Pseudomonadati</taxon>
        <taxon>Pseudomonadota</taxon>
        <taxon>Gammaproteobacteria</taxon>
        <taxon>Lysobacterales</taxon>
        <taxon>Lysobacteraceae</taxon>
        <taxon>Stenotrophomonas</taxon>
    </lineage>
</organism>
<evidence type="ECO:0000313" key="3">
    <source>
        <dbReference type="Proteomes" id="UP001455088"/>
    </source>
</evidence>
<feature type="transmembrane region" description="Helical" evidence="1">
    <location>
        <begin position="54"/>
        <end position="73"/>
    </location>
</feature>
<evidence type="ECO:0000256" key="1">
    <source>
        <dbReference type="SAM" id="Phobius"/>
    </source>
</evidence>
<name>A0ABU9JI95_9GAMM</name>
<keyword evidence="1" id="KW-1133">Transmembrane helix</keyword>
<dbReference type="EMBL" id="JBBYHY010000002">
    <property type="protein sequence ID" value="MEL3952552.1"/>
    <property type="molecule type" value="Genomic_DNA"/>
</dbReference>
<comment type="caution">
    <text evidence="2">The sequence shown here is derived from an EMBL/GenBank/DDBJ whole genome shotgun (WGS) entry which is preliminary data.</text>
</comment>
<evidence type="ECO:0000313" key="2">
    <source>
        <dbReference type="EMBL" id="MEL3952552.1"/>
    </source>
</evidence>
<proteinExistence type="predicted"/>
<keyword evidence="1" id="KW-0812">Transmembrane</keyword>
<gene>
    <name evidence="2" type="ORF">AAE039_03105</name>
</gene>
<sequence length="79" mass="8968">MEEEIKRGVLTVIHWIVVVFIVQTLVFGIGRVTLFAFSGGHFGKDDWSAAHQNWSYFIGFGVIALVWILVALYNNGLLW</sequence>
<evidence type="ECO:0008006" key="4">
    <source>
        <dbReference type="Google" id="ProtNLM"/>
    </source>
</evidence>
<reference evidence="2 3" key="1">
    <citation type="submission" date="2024-04" db="EMBL/GenBank/DDBJ databases">
        <title>Bacterial endophytes with biocontrol capabilities against important plant pathogens.</title>
        <authorList>
            <person name="Alayande K.A."/>
        </authorList>
    </citation>
    <scope>NUCLEOTIDE SEQUENCE [LARGE SCALE GENOMIC DNA]</scope>
    <source>
        <strain evidence="2 3">KV22</strain>
    </source>
</reference>
<protein>
    <recommendedName>
        <fullName evidence="4">Cytochrome b561 bacterial/Ni-hydrogenase domain-containing protein</fullName>
    </recommendedName>
</protein>
<accession>A0ABU9JI95</accession>